<name>A0A9P9ADN4_9PEZI</name>
<accession>A0A9P9ADN4</accession>
<dbReference type="SUPFAM" id="SSF51735">
    <property type="entry name" value="NAD(P)-binding Rossmann-fold domains"/>
    <property type="match status" value="1"/>
</dbReference>
<keyword evidence="3" id="KW-1185">Reference proteome</keyword>
<gene>
    <name evidence="2" type="ORF">F5X68DRAFT_201453</name>
</gene>
<dbReference type="PANTHER" id="PTHR48079:SF8">
    <property type="entry name" value="NAD(P)-BINDING DOMAIN-CONTAINING PROTEIN"/>
    <property type="match status" value="1"/>
</dbReference>
<comment type="caution">
    <text evidence="2">The sequence shown here is derived from an EMBL/GenBank/DDBJ whole genome shotgun (WGS) entry which is preliminary data.</text>
</comment>
<dbReference type="AlphaFoldDB" id="A0A9P9ADN4"/>
<proteinExistence type="predicted"/>
<dbReference type="GO" id="GO:0005737">
    <property type="term" value="C:cytoplasm"/>
    <property type="evidence" value="ECO:0007669"/>
    <property type="project" value="TreeGrafter"/>
</dbReference>
<dbReference type="InterPro" id="IPR008030">
    <property type="entry name" value="NmrA-like"/>
</dbReference>
<dbReference type="Proteomes" id="UP000770015">
    <property type="component" value="Unassembled WGS sequence"/>
</dbReference>
<sequence length="342" mass="37055">MASIFLTGATGYIGGDVLNALATAHPDYTIRALVRNDAHRDVISKKYPNVQVVGGSLDDAETIAREAVEATVVLNLASTSHLDSVQAIHKTLAGRDGETSYWIQISGASLLAAGELADKNFTPGEPSDTIFDDLDGVADIHDIVRRHPARAVDNFILFTAANAPSINTALVIPPIIYGRGRGPANQRSMQIPDLAKATIERGRGLQLGRGQSRWGNVHVQDLSDLFVKLVEKAVAGISDERIWNANGLYLTGVGELTFEEISRKVTAVAVEQGLIPARDVETLSPQELDSILHRATALYGTNARSKARRAKELLNWTPNHVSLEDDVTRTVELEVARLDEEE</sequence>
<evidence type="ECO:0000313" key="3">
    <source>
        <dbReference type="Proteomes" id="UP000770015"/>
    </source>
</evidence>
<dbReference type="InterPro" id="IPR051783">
    <property type="entry name" value="NAD(P)-dependent_oxidoreduct"/>
</dbReference>
<dbReference type="InterPro" id="IPR036291">
    <property type="entry name" value="NAD(P)-bd_dom_sf"/>
</dbReference>
<dbReference type="PANTHER" id="PTHR48079">
    <property type="entry name" value="PROTEIN YEEZ"/>
    <property type="match status" value="1"/>
</dbReference>
<evidence type="ECO:0000313" key="2">
    <source>
        <dbReference type="EMBL" id="KAH6692714.1"/>
    </source>
</evidence>
<protein>
    <recommendedName>
        <fullName evidence="1">NmrA-like domain-containing protein</fullName>
    </recommendedName>
</protein>
<dbReference type="EMBL" id="JAGSXJ010000004">
    <property type="protein sequence ID" value="KAH6692714.1"/>
    <property type="molecule type" value="Genomic_DNA"/>
</dbReference>
<feature type="domain" description="NmrA-like" evidence="1">
    <location>
        <begin position="4"/>
        <end position="74"/>
    </location>
</feature>
<dbReference type="Pfam" id="PF05368">
    <property type="entry name" value="NmrA"/>
    <property type="match status" value="1"/>
</dbReference>
<evidence type="ECO:0000259" key="1">
    <source>
        <dbReference type="Pfam" id="PF05368"/>
    </source>
</evidence>
<dbReference type="GO" id="GO:0004029">
    <property type="term" value="F:aldehyde dehydrogenase (NAD+) activity"/>
    <property type="evidence" value="ECO:0007669"/>
    <property type="project" value="TreeGrafter"/>
</dbReference>
<dbReference type="Gene3D" id="3.40.50.720">
    <property type="entry name" value="NAD(P)-binding Rossmann-like Domain"/>
    <property type="match status" value="2"/>
</dbReference>
<dbReference type="OrthoDB" id="2130169at2759"/>
<organism evidence="2 3">
    <name type="scientific">Plectosphaerella plurivora</name>
    <dbReference type="NCBI Taxonomy" id="936078"/>
    <lineage>
        <taxon>Eukaryota</taxon>
        <taxon>Fungi</taxon>
        <taxon>Dikarya</taxon>
        <taxon>Ascomycota</taxon>
        <taxon>Pezizomycotina</taxon>
        <taxon>Sordariomycetes</taxon>
        <taxon>Hypocreomycetidae</taxon>
        <taxon>Glomerellales</taxon>
        <taxon>Plectosphaerellaceae</taxon>
        <taxon>Plectosphaerella</taxon>
    </lineage>
</organism>
<reference evidence="2" key="1">
    <citation type="journal article" date="2021" name="Nat. Commun.">
        <title>Genetic determinants of endophytism in the Arabidopsis root mycobiome.</title>
        <authorList>
            <person name="Mesny F."/>
            <person name="Miyauchi S."/>
            <person name="Thiergart T."/>
            <person name="Pickel B."/>
            <person name="Atanasova L."/>
            <person name="Karlsson M."/>
            <person name="Huettel B."/>
            <person name="Barry K.W."/>
            <person name="Haridas S."/>
            <person name="Chen C."/>
            <person name="Bauer D."/>
            <person name="Andreopoulos W."/>
            <person name="Pangilinan J."/>
            <person name="LaButti K."/>
            <person name="Riley R."/>
            <person name="Lipzen A."/>
            <person name="Clum A."/>
            <person name="Drula E."/>
            <person name="Henrissat B."/>
            <person name="Kohler A."/>
            <person name="Grigoriev I.V."/>
            <person name="Martin F.M."/>
            <person name="Hacquard S."/>
        </authorList>
    </citation>
    <scope>NUCLEOTIDE SEQUENCE</scope>
    <source>
        <strain evidence="2">MPI-SDFR-AT-0117</strain>
    </source>
</reference>